<keyword evidence="1" id="KW-0285">Flavoprotein</keyword>
<comment type="similarity">
    <text evidence="5">Belongs to the NtaA/SnaA/DszA monooxygenase family.</text>
</comment>
<proteinExistence type="inferred from homology"/>
<gene>
    <name evidence="7" type="ORF">GCM10023321_33040</name>
</gene>
<dbReference type="InterPro" id="IPR016215">
    <property type="entry name" value="NTA_MOA"/>
</dbReference>
<evidence type="ECO:0000313" key="7">
    <source>
        <dbReference type="EMBL" id="GAA5156709.1"/>
    </source>
</evidence>
<dbReference type="InterPro" id="IPR051260">
    <property type="entry name" value="Diverse_substr_monoxygenases"/>
</dbReference>
<dbReference type="InterPro" id="IPR036661">
    <property type="entry name" value="Luciferase-like_sf"/>
</dbReference>
<dbReference type="CDD" id="cd01095">
    <property type="entry name" value="Nitrilotriacetate_monoxgenase"/>
    <property type="match status" value="1"/>
</dbReference>
<keyword evidence="2" id="KW-0288">FMN</keyword>
<name>A0ABP9Q748_9PSEU</name>
<reference evidence="8" key="1">
    <citation type="journal article" date="2019" name="Int. J. Syst. Evol. Microbiol.">
        <title>The Global Catalogue of Microorganisms (GCM) 10K type strain sequencing project: providing services to taxonomists for standard genome sequencing and annotation.</title>
        <authorList>
            <consortium name="The Broad Institute Genomics Platform"/>
            <consortium name="The Broad Institute Genome Sequencing Center for Infectious Disease"/>
            <person name="Wu L."/>
            <person name="Ma J."/>
        </authorList>
    </citation>
    <scope>NUCLEOTIDE SEQUENCE [LARGE SCALE GENOMIC DNA]</scope>
    <source>
        <strain evidence="8">JCM 18303</strain>
    </source>
</reference>
<dbReference type="EMBL" id="BAABJP010000015">
    <property type="protein sequence ID" value="GAA5156709.1"/>
    <property type="molecule type" value="Genomic_DNA"/>
</dbReference>
<evidence type="ECO:0000313" key="8">
    <source>
        <dbReference type="Proteomes" id="UP001428817"/>
    </source>
</evidence>
<dbReference type="Pfam" id="PF00296">
    <property type="entry name" value="Bac_luciferase"/>
    <property type="match status" value="1"/>
</dbReference>
<dbReference type="PANTHER" id="PTHR30011">
    <property type="entry name" value="ALKANESULFONATE MONOOXYGENASE-RELATED"/>
    <property type="match status" value="1"/>
</dbReference>
<feature type="domain" description="Luciferase-like" evidence="6">
    <location>
        <begin position="34"/>
        <end position="389"/>
    </location>
</feature>
<keyword evidence="3" id="KW-0560">Oxidoreductase</keyword>
<comment type="caution">
    <text evidence="7">The sequence shown here is derived from an EMBL/GenBank/DDBJ whole genome shotgun (WGS) entry which is preliminary data.</text>
</comment>
<evidence type="ECO:0000259" key="6">
    <source>
        <dbReference type="Pfam" id="PF00296"/>
    </source>
</evidence>
<dbReference type="InterPro" id="IPR011251">
    <property type="entry name" value="Luciferase-like_dom"/>
</dbReference>
<dbReference type="Gene3D" id="3.20.20.30">
    <property type="entry name" value="Luciferase-like domain"/>
    <property type="match status" value="1"/>
</dbReference>
<evidence type="ECO:0000256" key="3">
    <source>
        <dbReference type="ARBA" id="ARBA00023002"/>
    </source>
</evidence>
<keyword evidence="8" id="KW-1185">Reference proteome</keyword>
<dbReference type="PANTHER" id="PTHR30011:SF16">
    <property type="entry name" value="C2H2 FINGER DOMAIN TRANSCRIPTION FACTOR (EUROFUNG)-RELATED"/>
    <property type="match status" value="1"/>
</dbReference>
<dbReference type="PIRSF" id="PIRSF000337">
    <property type="entry name" value="NTA_MOA"/>
    <property type="match status" value="1"/>
</dbReference>
<evidence type="ECO:0000256" key="5">
    <source>
        <dbReference type="ARBA" id="ARBA00033748"/>
    </source>
</evidence>
<organism evidence="7 8">
    <name type="scientific">Pseudonocardia eucalypti</name>
    <dbReference type="NCBI Taxonomy" id="648755"/>
    <lineage>
        <taxon>Bacteria</taxon>
        <taxon>Bacillati</taxon>
        <taxon>Actinomycetota</taxon>
        <taxon>Actinomycetes</taxon>
        <taxon>Pseudonocardiales</taxon>
        <taxon>Pseudonocardiaceae</taxon>
        <taxon>Pseudonocardia</taxon>
    </lineage>
</organism>
<dbReference type="RefSeq" id="WP_185059616.1">
    <property type="nucleotide sequence ID" value="NZ_BAABJP010000015.1"/>
</dbReference>
<evidence type="ECO:0000256" key="2">
    <source>
        <dbReference type="ARBA" id="ARBA00022643"/>
    </source>
</evidence>
<evidence type="ECO:0000256" key="1">
    <source>
        <dbReference type="ARBA" id="ARBA00022630"/>
    </source>
</evidence>
<dbReference type="SUPFAM" id="SSF51679">
    <property type="entry name" value="Bacterial luciferase-like"/>
    <property type="match status" value="1"/>
</dbReference>
<evidence type="ECO:0000256" key="4">
    <source>
        <dbReference type="ARBA" id="ARBA00023033"/>
    </source>
</evidence>
<protein>
    <submittedName>
        <fullName evidence="7">LLM class flavin-dependent oxidoreductase</fullName>
    </submittedName>
</protein>
<keyword evidence="4" id="KW-0503">Monooxygenase</keyword>
<dbReference type="Proteomes" id="UP001428817">
    <property type="component" value="Unassembled WGS sequence"/>
</dbReference>
<accession>A0ABP9Q748</accession>
<sequence length="442" mass="48849">MTNRQMSLVGFMQAGNVTVYSGSWRYPSAELGFLSLDYYAKIARTLEEGGFDLVFFDDRLAMPGVYGNSVADAVRYGARPVKLDLTAVLGGVIGATSRIGVGATYSTTYYDPFHVARTFATLDHLSGGRAAWNVVTSVNDSEAQNFGLEKHLGHDERYDRAHEFLEAVTALWDSWEPDALVMDRESGIFADPEKVHEIDFAGKWFKVRGPLTVPRTPQGRPVLLQAGSSGRGREFAAEWADLIFTGDPGIEVARQHYRDQKKRIAAAGRDPDTVKILPMAYAVVGETQAIAEEKERLFLDAYVHPVASLTLLSEVLNYDFGRHGLDDPVTPAMLDASSGIRGLFEGVRRHLGRDDLTVRDLAAHRATLLQGPRFVGTPDRVAGQMREWFDGEACDGFVLAATHLPGAFEEFVRMVVPILREQGVFRSEYTGHTLRDHLGLPK</sequence>
<dbReference type="NCBIfam" id="TIGR03860">
    <property type="entry name" value="FMN_nitrolo"/>
    <property type="match status" value="1"/>
</dbReference>